<dbReference type="Proteomes" id="UP000002949">
    <property type="component" value="Unassembled WGS sequence"/>
</dbReference>
<dbReference type="OrthoDB" id="9793039at2"/>
<dbReference type="PATRIC" id="fig|1082933.3.peg.5671"/>
<organism evidence="1 2">
    <name type="scientific">Mesorhizobium amorphae CCNWGS0123</name>
    <dbReference type="NCBI Taxonomy" id="1082933"/>
    <lineage>
        <taxon>Bacteria</taxon>
        <taxon>Pseudomonadati</taxon>
        <taxon>Pseudomonadota</taxon>
        <taxon>Alphaproteobacteria</taxon>
        <taxon>Hyphomicrobiales</taxon>
        <taxon>Phyllobacteriaceae</taxon>
        <taxon>Mesorhizobium</taxon>
    </lineage>
</organism>
<sequence>MYATADPIDANRFTCAHRVTITETNVIAALVGSFLILAGDGEAMISMPMSIGFASGLRNAACPIAC</sequence>
<dbReference type="RefSeq" id="WP_006205604.1">
    <property type="nucleotide sequence ID" value="NZ_AGSN01000204.1"/>
</dbReference>
<accession>G6YIL2</accession>
<gene>
    <name evidence="1" type="ORF">MEA186_29187</name>
</gene>
<keyword evidence="2" id="KW-1185">Reference proteome</keyword>
<dbReference type="STRING" id="1082933.A6B35_25600"/>
<proteinExistence type="predicted"/>
<reference evidence="1 2" key="1">
    <citation type="journal article" date="2012" name="J. Bacteriol.">
        <title>Draft Genome Sequence of Plant Growth-Promoting Rhizobium Mesorhizobium amorphae, Isolated from Zinc-Lead Mine Tailings.</title>
        <authorList>
            <person name="Hao X."/>
            <person name="Lin Y."/>
            <person name="Johnstone L."/>
            <person name="Baltrus D.A."/>
            <person name="Miller S.J."/>
            <person name="Wei G."/>
            <person name="Rensing C."/>
        </authorList>
    </citation>
    <scope>NUCLEOTIDE SEQUENCE [LARGE SCALE GENOMIC DNA]</scope>
    <source>
        <strain evidence="1 2">CCNWGS0123</strain>
    </source>
</reference>
<dbReference type="KEGG" id="mamo:A6B35_25600"/>
<dbReference type="AlphaFoldDB" id="G6YIL2"/>
<dbReference type="EMBL" id="AGSN01000204">
    <property type="protein sequence ID" value="EHH06229.1"/>
    <property type="molecule type" value="Genomic_DNA"/>
</dbReference>
<evidence type="ECO:0000313" key="2">
    <source>
        <dbReference type="Proteomes" id="UP000002949"/>
    </source>
</evidence>
<protein>
    <submittedName>
        <fullName evidence="1">Uncharacterized protein</fullName>
    </submittedName>
</protein>
<name>G6YIL2_9HYPH</name>
<evidence type="ECO:0000313" key="1">
    <source>
        <dbReference type="EMBL" id="EHH06229.1"/>
    </source>
</evidence>